<evidence type="ECO:0000256" key="2">
    <source>
        <dbReference type="ARBA" id="ARBA00022679"/>
    </source>
</evidence>
<dbReference type="PANTHER" id="PTHR43464:SF19">
    <property type="entry name" value="UBIQUINONE BIOSYNTHESIS O-METHYLTRANSFERASE, MITOCHONDRIAL"/>
    <property type="match status" value="1"/>
</dbReference>
<keyword evidence="1" id="KW-0489">Methyltransferase</keyword>
<protein>
    <recommendedName>
        <fullName evidence="6">Class I SAM-dependent methyltransferase</fullName>
    </recommendedName>
</protein>
<organism evidence="4 5">
    <name type="scientific">Paenibacillus flagellatus</name>
    <dbReference type="NCBI Taxonomy" id="2211139"/>
    <lineage>
        <taxon>Bacteria</taxon>
        <taxon>Bacillati</taxon>
        <taxon>Bacillota</taxon>
        <taxon>Bacilli</taxon>
        <taxon>Bacillales</taxon>
        <taxon>Paenibacillaceae</taxon>
        <taxon>Paenibacillus</taxon>
    </lineage>
</organism>
<dbReference type="Proteomes" id="UP000247476">
    <property type="component" value="Unassembled WGS sequence"/>
</dbReference>
<dbReference type="EMBL" id="QJVJ01000010">
    <property type="protein sequence ID" value="PYI52127.1"/>
    <property type="molecule type" value="Genomic_DNA"/>
</dbReference>
<evidence type="ECO:0008006" key="6">
    <source>
        <dbReference type="Google" id="ProtNLM"/>
    </source>
</evidence>
<evidence type="ECO:0000313" key="4">
    <source>
        <dbReference type="EMBL" id="PYI52127.1"/>
    </source>
</evidence>
<dbReference type="SUPFAM" id="SSF53335">
    <property type="entry name" value="S-adenosyl-L-methionine-dependent methyltransferases"/>
    <property type="match status" value="1"/>
</dbReference>
<dbReference type="PANTHER" id="PTHR43464">
    <property type="entry name" value="METHYLTRANSFERASE"/>
    <property type="match status" value="1"/>
</dbReference>
<evidence type="ECO:0000256" key="1">
    <source>
        <dbReference type="ARBA" id="ARBA00022603"/>
    </source>
</evidence>
<proteinExistence type="predicted"/>
<comment type="caution">
    <text evidence="4">The sequence shown here is derived from an EMBL/GenBank/DDBJ whole genome shotgun (WGS) entry which is preliminary data.</text>
</comment>
<dbReference type="GO" id="GO:0032259">
    <property type="term" value="P:methylation"/>
    <property type="evidence" value="ECO:0007669"/>
    <property type="project" value="UniProtKB-KW"/>
</dbReference>
<keyword evidence="2" id="KW-0808">Transferase</keyword>
<name>A0A2V5KMG5_9BACL</name>
<dbReference type="Gene3D" id="3.40.50.150">
    <property type="entry name" value="Vaccinia Virus protein VP39"/>
    <property type="match status" value="1"/>
</dbReference>
<reference evidence="4 5" key="1">
    <citation type="submission" date="2018-05" db="EMBL/GenBank/DDBJ databases">
        <title>Paenibacillus flagellatus sp. nov., isolated from selenium mineral soil.</title>
        <authorList>
            <person name="Dai X."/>
        </authorList>
    </citation>
    <scope>NUCLEOTIDE SEQUENCE [LARGE SCALE GENOMIC DNA]</scope>
    <source>
        <strain evidence="4 5">DXL2</strain>
    </source>
</reference>
<dbReference type="Pfam" id="PF13489">
    <property type="entry name" value="Methyltransf_23"/>
    <property type="match status" value="1"/>
</dbReference>
<accession>A0A2V5KMG5</accession>
<keyword evidence="5" id="KW-1185">Reference proteome</keyword>
<dbReference type="GO" id="GO:0008168">
    <property type="term" value="F:methyltransferase activity"/>
    <property type="evidence" value="ECO:0007669"/>
    <property type="project" value="UniProtKB-KW"/>
</dbReference>
<sequence length="226" mass="25256">MGGSRMSYVNDKTMVFDDPHYNAITAARLGHLASLQLPIYGKSVVDLGCGIGRLSEFFALHGCNVLGLDGREDNIAQFRSFYPHLRAEVADLEGEDWLNYGKFDIVFCYGLLYHLADPFRFIRNAYQACGEMMLIETCITPSSEMICKLVAENSLDNSQALHAVGNRPSPSYVAFCLKRSGFAHVYTPIHKPMHSQFHGEGQWGLIRDIFIATKTPLANDKLSLIE</sequence>
<dbReference type="AlphaFoldDB" id="A0A2V5KMG5"/>
<dbReference type="CDD" id="cd02440">
    <property type="entry name" value="AdoMet_MTases"/>
    <property type="match status" value="1"/>
</dbReference>
<keyword evidence="3" id="KW-0949">S-adenosyl-L-methionine</keyword>
<evidence type="ECO:0000313" key="5">
    <source>
        <dbReference type="Proteomes" id="UP000247476"/>
    </source>
</evidence>
<evidence type="ECO:0000256" key="3">
    <source>
        <dbReference type="ARBA" id="ARBA00022691"/>
    </source>
</evidence>
<gene>
    <name evidence="4" type="ORF">DLM86_21855</name>
</gene>
<dbReference type="InterPro" id="IPR029063">
    <property type="entry name" value="SAM-dependent_MTases_sf"/>
</dbReference>